<keyword evidence="1" id="KW-0233">DNA recombination</keyword>
<dbReference type="GO" id="GO:0015074">
    <property type="term" value="P:DNA integration"/>
    <property type="evidence" value="ECO:0007669"/>
    <property type="project" value="InterPro"/>
</dbReference>
<dbReference type="AlphaFoldDB" id="A0A1F7YFU1"/>
<dbReference type="PROSITE" id="PS50994">
    <property type="entry name" value="INTEGRASE"/>
    <property type="match status" value="1"/>
</dbReference>
<feature type="domain" description="Integrase catalytic" evidence="2">
    <location>
        <begin position="160"/>
        <end position="323"/>
    </location>
</feature>
<name>A0A1F7YFU1_9BACT</name>
<dbReference type="Gene3D" id="3.30.420.10">
    <property type="entry name" value="Ribonuclease H-like superfamily/Ribonuclease H"/>
    <property type="match status" value="1"/>
</dbReference>
<sequence>MKYKHLSLEEREKLFAYRALGKPFRWISERLGRSHSTLVRELKRPKYGRDYLPCIAQREADRMAFRQRQRAALKNPLIFVFVRTHLRKDLWSPETIAGRLPLIHKGQSICTESIYRYIYLNPKTKSEKLWKYLELHRRKRMKKDGRKVKGFTKLSEAIPISERPEIINNRLELGHWETDNMEGKKIDKTGVSVSVERVTRKLNLGKLKDHKSGTKTDSVIKSLRKEDNGFVKSITFDRGPENSGYKIISNILNIPVYACNPYHSWEKGTVENTIKRIRKFVPKGTSVDNITQEYLTALADKFNSTPRKVLGFLTPNEYYERIHLASYI</sequence>
<dbReference type="Gene3D" id="1.10.10.60">
    <property type="entry name" value="Homeodomain-like"/>
    <property type="match status" value="1"/>
</dbReference>
<gene>
    <name evidence="3" type="ORF">A2627_05335</name>
</gene>
<evidence type="ECO:0000313" key="4">
    <source>
        <dbReference type="Proteomes" id="UP000178851"/>
    </source>
</evidence>
<dbReference type="GO" id="GO:0005829">
    <property type="term" value="C:cytosol"/>
    <property type="evidence" value="ECO:0007669"/>
    <property type="project" value="TreeGrafter"/>
</dbReference>
<dbReference type="InterPro" id="IPR012337">
    <property type="entry name" value="RNaseH-like_sf"/>
</dbReference>
<dbReference type="SUPFAM" id="SSF53098">
    <property type="entry name" value="Ribonuclease H-like"/>
    <property type="match status" value="1"/>
</dbReference>
<dbReference type="InterPro" id="IPR001584">
    <property type="entry name" value="Integrase_cat-core"/>
</dbReference>
<evidence type="ECO:0000259" key="2">
    <source>
        <dbReference type="PROSITE" id="PS50994"/>
    </source>
</evidence>
<accession>A0A1F7YFU1</accession>
<dbReference type="GO" id="GO:0032196">
    <property type="term" value="P:transposition"/>
    <property type="evidence" value="ECO:0007669"/>
    <property type="project" value="TreeGrafter"/>
</dbReference>
<dbReference type="NCBIfam" id="NF033563">
    <property type="entry name" value="transpos_IS30"/>
    <property type="match status" value="1"/>
</dbReference>
<dbReference type="EMBL" id="MGGI01000017">
    <property type="protein sequence ID" value="OGM26020.1"/>
    <property type="molecule type" value="Genomic_DNA"/>
</dbReference>
<dbReference type="GO" id="GO:0004803">
    <property type="term" value="F:transposase activity"/>
    <property type="evidence" value="ECO:0007669"/>
    <property type="project" value="TreeGrafter"/>
</dbReference>
<protein>
    <recommendedName>
        <fullName evidence="2">Integrase catalytic domain-containing protein</fullName>
    </recommendedName>
</protein>
<dbReference type="GO" id="GO:0006310">
    <property type="term" value="P:DNA recombination"/>
    <property type="evidence" value="ECO:0007669"/>
    <property type="project" value="UniProtKB-KW"/>
</dbReference>
<dbReference type="InterPro" id="IPR053392">
    <property type="entry name" value="Transposase_IS30-like"/>
</dbReference>
<comment type="caution">
    <text evidence="3">The sequence shown here is derived from an EMBL/GenBank/DDBJ whole genome shotgun (WGS) entry which is preliminary data.</text>
</comment>
<dbReference type="Pfam" id="PF13936">
    <property type="entry name" value="HTH_38"/>
    <property type="match status" value="1"/>
</dbReference>
<evidence type="ECO:0000256" key="1">
    <source>
        <dbReference type="ARBA" id="ARBA00023172"/>
    </source>
</evidence>
<dbReference type="GO" id="GO:0003676">
    <property type="term" value="F:nucleic acid binding"/>
    <property type="evidence" value="ECO:0007669"/>
    <property type="project" value="InterPro"/>
</dbReference>
<dbReference type="PANTHER" id="PTHR10948:SF23">
    <property type="entry name" value="TRANSPOSASE INSI FOR INSERTION SEQUENCE ELEMENT IS30A-RELATED"/>
    <property type="match status" value="1"/>
</dbReference>
<reference evidence="3 4" key="1">
    <citation type="journal article" date="2016" name="Nat. Commun.">
        <title>Thousands of microbial genomes shed light on interconnected biogeochemical processes in an aquifer system.</title>
        <authorList>
            <person name="Anantharaman K."/>
            <person name="Brown C.T."/>
            <person name="Hug L.A."/>
            <person name="Sharon I."/>
            <person name="Castelle C.J."/>
            <person name="Probst A.J."/>
            <person name="Thomas B.C."/>
            <person name="Singh A."/>
            <person name="Wilkins M.J."/>
            <person name="Karaoz U."/>
            <person name="Brodie E.L."/>
            <person name="Williams K.H."/>
            <person name="Hubbard S.S."/>
            <person name="Banfield J.F."/>
        </authorList>
    </citation>
    <scope>NUCLEOTIDE SEQUENCE [LARGE SCALE GENOMIC DNA]</scope>
</reference>
<dbReference type="InterPro" id="IPR051917">
    <property type="entry name" value="Transposase-Integrase"/>
</dbReference>
<organism evidence="3 4">
    <name type="scientific">Candidatus Woesebacteria bacterium RIFCSPHIGHO2_01_FULL_39_28</name>
    <dbReference type="NCBI Taxonomy" id="1802496"/>
    <lineage>
        <taxon>Bacteria</taxon>
        <taxon>Candidatus Woeseibacteriota</taxon>
    </lineage>
</organism>
<dbReference type="PANTHER" id="PTHR10948">
    <property type="entry name" value="TRANSPOSASE"/>
    <property type="match status" value="1"/>
</dbReference>
<dbReference type="InterPro" id="IPR025246">
    <property type="entry name" value="IS30-like_HTH"/>
</dbReference>
<proteinExistence type="predicted"/>
<dbReference type="InterPro" id="IPR036397">
    <property type="entry name" value="RNaseH_sf"/>
</dbReference>
<evidence type="ECO:0000313" key="3">
    <source>
        <dbReference type="EMBL" id="OGM26020.1"/>
    </source>
</evidence>
<dbReference type="Proteomes" id="UP000178851">
    <property type="component" value="Unassembled WGS sequence"/>
</dbReference>